<dbReference type="Pfam" id="PF12796">
    <property type="entry name" value="Ank_2"/>
    <property type="match status" value="1"/>
</dbReference>
<dbReference type="GO" id="GO:0031436">
    <property type="term" value="C:BRCA1-BARD1 complex"/>
    <property type="evidence" value="ECO:0007669"/>
    <property type="project" value="TreeGrafter"/>
</dbReference>
<dbReference type="InterPro" id="IPR036770">
    <property type="entry name" value="Ankyrin_rpt-contain_sf"/>
</dbReference>
<dbReference type="GO" id="GO:0070531">
    <property type="term" value="C:BRCA1-A complex"/>
    <property type="evidence" value="ECO:0007669"/>
    <property type="project" value="TreeGrafter"/>
</dbReference>
<dbReference type="PROSITE" id="PS50297">
    <property type="entry name" value="ANK_REP_REGION"/>
    <property type="match status" value="1"/>
</dbReference>
<keyword evidence="1" id="KW-0677">Repeat</keyword>
<accession>A0A814NTZ6</accession>
<evidence type="ECO:0000313" key="6">
    <source>
        <dbReference type="Proteomes" id="UP000663829"/>
    </source>
</evidence>
<dbReference type="AlphaFoldDB" id="A0A814NTZ6"/>
<dbReference type="OrthoDB" id="194358at2759"/>
<dbReference type="Proteomes" id="UP000663829">
    <property type="component" value="Unassembled WGS sequence"/>
</dbReference>
<evidence type="ECO:0000256" key="3">
    <source>
        <dbReference type="PROSITE-ProRule" id="PRU00023"/>
    </source>
</evidence>
<dbReference type="SUPFAM" id="SSF48403">
    <property type="entry name" value="Ankyrin repeat"/>
    <property type="match status" value="1"/>
</dbReference>
<evidence type="ECO:0000313" key="4">
    <source>
        <dbReference type="EMBL" id="CAF1097928.1"/>
    </source>
</evidence>
<evidence type="ECO:0000256" key="1">
    <source>
        <dbReference type="ARBA" id="ARBA00022737"/>
    </source>
</evidence>
<sequence length="132" mass="15367">MGSRYSRFPKQNDAYQFYLACQNGETATVESMLSHLTYKEINQQHENGRTPLHAACCYGNKKVVELLLERGADRTIENHYKLTAFEESKANREIRDAFKRPETDVTRFVEFAGTFSTTYNHDDHTRDVLSMY</sequence>
<reference evidence="4" key="1">
    <citation type="submission" date="2021-02" db="EMBL/GenBank/DDBJ databases">
        <authorList>
            <person name="Nowell W R."/>
        </authorList>
    </citation>
    <scope>NUCLEOTIDE SEQUENCE</scope>
</reference>
<name>A0A814NTZ6_9BILA</name>
<dbReference type="Proteomes" id="UP000681722">
    <property type="component" value="Unassembled WGS sequence"/>
</dbReference>
<protein>
    <submittedName>
        <fullName evidence="4">Uncharacterized protein</fullName>
    </submittedName>
</protein>
<feature type="repeat" description="ANK" evidence="3">
    <location>
        <begin position="47"/>
        <end position="79"/>
    </location>
</feature>
<keyword evidence="2 3" id="KW-0040">ANK repeat</keyword>
<dbReference type="InterPro" id="IPR002110">
    <property type="entry name" value="Ankyrin_rpt"/>
</dbReference>
<dbReference type="PROSITE" id="PS50088">
    <property type="entry name" value="ANK_REPEAT"/>
    <property type="match status" value="1"/>
</dbReference>
<dbReference type="EMBL" id="CAJNOQ010005416">
    <property type="protein sequence ID" value="CAF1097928.1"/>
    <property type="molecule type" value="Genomic_DNA"/>
</dbReference>
<proteinExistence type="predicted"/>
<organism evidence="4 6">
    <name type="scientific">Didymodactylos carnosus</name>
    <dbReference type="NCBI Taxonomy" id="1234261"/>
    <lineage>
        <taxon>Eukaryota</taxon>
        <taxon>Metazoa</taxon>
        <taxon>Spiralia</taxon>
        <taxon>Gnathifera</taxon>
        <taxon>Rotifera</taxon>
        <taxon>Eurotatoria</taxon>
        <taxon>Bdelloidea</taxon>
        <taxon>Philodinida</taxon>
        <taxon>Philodinidae</taxon>
        <taxon>Didymodactylos</taxon>
    </lineage>
</organism>
<comment type="caution">
    <text evidence="4">The sequence shown here is derived from an EMBL/GenBank/DDBJ whole genome shotgun (WGS) entry which is preliminary data.</text>
</comment>
<dbReference type="EMBL" id="CAJOBC010005416">
    <property type="protein sequence ID" value="CAF3863001.1"/>
    <property type="molecule type" value="Genomic_DNA"/>
</dbReference>
<evidence type="ECO:0000313" key="5">
    <source>
        <dbReference type="EMBL" id="CAF3863001.1"/>
    </source>
</evidence>
<dbReference type="PANTHER" id="PTHR24171">
    <property type="entry name" value="ANKYRIN REPEAT DOMAIN-CONTAINING PROTEIN 39-RELATED"/>
    <property type="match status" value="1"/>
</dbReference>
<dbReference type="SMART" id="SM00248">
    <property type="entry name" value="ANK"/>
    <property type="match status" value="2"/>
</dbReference>
<keyword evidence="6" id="KW-1185">Reference proteome</keyword>
<dbReference type="GO" id="GO:0085020">
    <property type="term" value="P:protein K6-linked ubiquitination"/>
    <property type="evidence" value="ECO:0007669"/>
    <property type="project" value="TreeGrafter"/>
</dbReference>
<dbReference type="GO" id="GO:0004842">
    <property type="term" value="F:ubiquitin-protein transferase activity"/>
    <property type="evidence" value="ECO:0007669"/>
    <property type="project" value="TreeGrafter"/>
</dbReference>
<dbReference type="Gene3D" id="1.25.40.20">
    <property type="entry name" value="Ankyrin repeat-containing domain"/>
    <property type="match status" value="1"/>
</dbReference>
<evidence type="ECO:0000256" key="2">
    <source>
        <dbReference type="ARBA" id="ARBA00023043"/>
    </source>
</evidence>
<dbReference type="PANTHER" id="PTHR24171:SF8">
    <property type="entry name" value="BRCA1-ASSOCIATED RING DOMAIN PROTEIN 1"/>
    <property type="match status" value="1"/>
</dbReference>
<gene>
    <name evidence="4" type="ORF">GPM918_LOCUS18597</name>
    <name evidence="5" type="ORF">SRO942_LOCUS18594</name>
</gene>